<dbReference type="EMBL" id="JH795866">
    <property type="protein sequence ID" value="EJU00831.1"/>
    <property type="molecule type" value="Genomic_DNA"/>
</dbReference>
<evidence type="ECO:0000256" key="2">
    <source>
        <dbReference type="SAM" id="SignalP"/>
    </source>
</evidence>
<name>M5FT97_DACPD</name>
<keyword evidence="1" id="KW-0472">Membrane</keyword>
<organism evidence="3 4">
    <name type="scientific">Dacryopinax primogenitus (strain DJM 731)</name>
    <name type="common">Brown rot fungus</name>
    <dbReference type="NCBI Taxonomy" id="1858805"/>
    <lineage>
        <taxon>Eukaryota</taxon>
        <taxon>Fungi</taxon>
        <taxon>Dikarya</taxon>
        <taxon>Basidiomycota</taxon>
        <taxon>Agaricomycotina</taxon>
        <taxon>Dacrymycetes</taxon>
        <taxon>Dacrymycetales</taxon>
        <taxon>Dacrymycetaceae</taxon>
        <taxon>Dacryopinax</taxon>
    </lineage>
</organism>
<keyword evidence="1" id="KW-1133">Transmembrane helix</keyword>
<accession>M5FT97</accession>
<dbReference type="AlphaFoldDB" id="M5FT97"/>
<dbReference type="Proteomes" id="UP000030653">
    <property type="component" value="Unassembled WGS sequence"/>
</dbReference>
<protein>
    <recommendedName>
        <fullName evidence="5">Transmembrane protein</fullName>
    </recommendedName>
</protein>
<feature type="chain" id="PRO_5005689138" description="Transmembrane protein" evidence="2">
    <location>
        <begin position="23"/>
        <end position="192"/>
    </location>
</feature>
<evidence type="ECO:0000256" key="1">
    <source>
        <dbReference type="SAM" id="Phobius"/>
    </source>
</evidence>
<keyword evidence="1" id="KW-0812">Transmembrane</keyword>
<feature type="transmembrane region" description="Helical" evidence="1">
    <location>
        <begin position="144"/>
        <end position="165"/>
    </location>
</feature>
<feature type="transmembrane region" description="Helical" evidence="1">
    <location>
        <begin position="114"/>
        <end position="132"/>
    </location>
</feature>
<proteinExistence type="predicted"/>
<dbReference type="RefSeq" id="XP_040627728.1">
    <property type="nucleotide sequence ID" value="XM_040773123.1"/>
</dbReference>
<dbReference type="OrthoDB" id="3229612at2759"/>
<evidence type="ECO:0000313" key="4">
    <source>
        <dbReference type="Proteomes" id="UP000030653"/>
    </source>
</evidence>
<dbReference type="OMA" id="LAARCNC"/>
<dbReference type="GeneID" id="63688185"/>
<feature type="signal peptide" evidence="2">
    <location>
        <begin position="1"/>
        <end position="22"/>
    </location>
</feature>
<dbReference type="HOGENOM" id="CLU_1415122_0_0_1"/>
<keyword evidence="4" id="KW-1185">Reference proteome</keyword>
<evidence type="ECO:0008006" key="5">
    <source>
        <dbReference type="Google" id="ProtNLM"/>
    </source>
</evidence>
<gene>
    <name evidence="3" type="ORF">DACRYDRAFT_23152</name>
</gene>
<sequence>MQFTKFISFALAFLSLGMLAMAAPLTKDVALAARCNCNDDQVLDVLVDLDAQVKADVAVIAALVAKGDVNIADYEAAIVTLTAHINAVVEVFVQLPGLEVGVQAEAIAQACADILIAIFAVLNTCLFVPSFLSCPSLAGLDAAISGLLVALNVCASGVLSIVIGLCLNIQLILTVNLVVFVKTIAVLLPLGL</sequence>
<evidence type="ECO:0000313" key="3">
    <source>
        <dbReference type="EMBL" id="EJU00831.1"/>
    </source>
</evidence>
<keyword evidence="2" id="KW-0732">Signal</keyword>
<feature type="transmembrane region" description="Helical" evidence="1">
    <location>
        <begin position="171"/>
        <end position="190"/>
    </location>
</feature>
<reference evidence="3 4" key="1">
    <citation type="journal article" date="2012" name="Science">
        <title>The Paleozoic origin of enzymatic lignin decomposition reconstructed from 31 fungal genomes.</title>
        <authorList>
            <person name="Floudas D."/>
            <person name="Binder M."/>
            <person name="Riley R."/>
            <person name="Barry K."/>
            <person name="Blanchette R.A."/>
            <person name="Henrissat B."/>
            <person name="Martinez A.T."/>
            <person name="Otillar R."/>
            <person name="Spatafora J.W."/>
            <person name="Yadav J.S."/>
            <person name="Aerts A."/>
            <person name="Benoit I."/>
            <person name="Boyd A."/>
            <person name="Carlson A."/>
            <person name="Copeland A."/>
            <person name="Coutinho P.M."/>
            <person name="de Vries R.P."/>
            <person name="Ferreira P."/>
            <person name="Findley K."/>
            <person name="Foster B."/>
            <person name="Gaskell J."/>
            <person name="Glotzer D."/>
            <person name="Gorecki P."/>
            <person name="Heitman J."/>
            <person name="Hesse C."/>
            <person name="Hori C."/>
            <person name="Igarashi K."/>
            <person name="Jurgens J.A."/>
            <person name="Kallen N."/>
            <person name="Kersten P."/>
            <person name="Kohler A."/>
            <person name="Kuees U."/>
            <person name="Kumar T.K.A."/>
            <person name="Kuo A."/>
            <person name="LaButti K."/>
            <person name="Larrondo L.F."/>
            <person name="Lindquist E."/>
            <person name="Ling A."/>
            <person name="Lombard V."/>
            <person name="Lucas S."/>
            <person name="Lundell T."/>
            <person name="Martin R."/>
            <person name="McLaughlin D.J."/>
            <person name="Morgenstern I."/>
            <person name="Morin E."/>
            <person name="Murat C."/>
            <person name="Nagy L.G."/>
            <person name="Nolan M."/>
            <person name="Ohm R.A."/>
            <person name="Patyshakuliyeva A."/>
            <person name="Rokas A."/>
            <person name="Ruiz-Duenas F.J."/>
            <person name="Sabat G."/>
            <person name="Salamov A."/>
            <person name="Samejima M."/>
            <person name="Schmutz J."/>
            <person name="Slot J.C."/>
            <person name="St John F."/>
            <person name="Stenlid J."/>
            <person name="Sun H."/>
            <person name="Sun S."/>
            <person name="Syed K."/>
            <person name="Tsang A."/>
            <person name="Wiebenga A."/>
            <person name="Young D."/>
            <person name="Pisabarro A."/>
            <person name="Eastwood D.C."/>
            <person name="Martin F."/>
            <person name="Cullen D."/>
            <person name="Grigoriev I.V."/>
            <person name="Hibbett D.S."/>
        </authorList>
    </citation>
    <scope>NUCLEOTIDE SEQUENCE [LARGE SCALE GENOMIC DNA]</scope>
    <source>
        <strain evidence="3 4">DJM-731 SS1</strain>
    </source>
</reference>